<keyword evidence="2" id="KW-0813">Transport</keyword>
<dbReference type="SUPFAM" id="SSF54611">
    <property type="entry name" value="SecB-like"/>
    <property type="match status" value="1"/>
</dbReference>
<dbReference type="Gene3D" id="3.10.420.10">
    <property type="entry name" value="SecB-like"/>
    <property type="match status" value="1"/>
</dbReference>
<dbReference type="Proteomes" id="UP000294998">
    <property type="component" value="Unassembled WGS sequence"/>
</dbReference>
<keyword evidence="4" id="KW-0811">Translocation</keyword>
<accession>A0AAQ1YP22</accession>
<dbReference type="GO" id="GO:0015031">
    <property type="term" value="P:protein transport"/>
    <property type="evidence" value="ECO:0007669"/>
    <property type="project" value="UniProtKB-KW"/>
</dbReference>
<keyword evidence="3" id="KW-0653">Protein transport</keyword>
<dbReference type="InterPro" id="IPR035958">
    <property type="entry name" value="SecB-like_sf"/>
</dbReference>
<dbReference type="RefSeq" id="WP_111306198.1">
    <property type="nucleotide sequence ID" value="NZ_RWKG01000003.1"/>
</dbReference>
<proteinExistence type="inferred from homology"/>
<comment type="similarity">
    <text evidence="1">Belongs to the SecB family.</text>
</comment>
<dbReference type="GO" id="GO:0051082">
    <property type="term" value="F:unfolded protein binding"/>
    <property type="evidence" value="ECO:0007669"/>
    <property type="project" value="InterPro"/>
</dbReference>
<evidence type="ECO:0000256" key="2">
    <source>
        <dbReference type="ARBA" id="ARBA00022448"/>
    </source>
</evidence>
<evidence type="ECO:0000256" key="4">
    <source>
        <dbReference type="ARBA" id="ARBA00023010"/>
    </source>
</evidence>
<protein>
    <recommendedName>
        <fullName evidence="7">Preprotein translocase subunit SecB</fullName>
    </recommendedName>
</protein>
<dbReference type="InterPro" id="IPR003708">
    <property type="entry name" value="SecB"/>
</dbReference>
<evidence type="ECO:0000256" key="1">
    <source>
        <dbReference type="ARBA" id="ARBA00009990"/>
    </source>
</evidence>
<gene>
    <name evidence="5" type="ORF">EGH31_0187</name>
</gene>
<evidence type="ECO:0000256" key="3">
    <source>
        <dbReference type="ARBA" id="ARBA00022927"/>
    </source>
</evidence>
<dbReference type="AlphaFoldDB" id="A0AAQ1YP22"/>
<evidence type="ECO:0000313" key="6">
    <source>
        <dbReference type="Proteomes" id="UP000294998"/>
    </source>
</evidence>
<name>A0AAQ1YP22_HAEHA</name>
<dbReference type="GO" id="GO:0051262">
    <property type="term" value="P:protein tetramerization"/>
    <property type="evidence" value="ECO:0007669"/>
    <property type="project" value="InterPro"/>
</dbReference>
<dbReference type="Pfam" id="PF02556">
    <property type="entry name" value="SecB"/>
    <property type="match status" value="1"/>
</dbReference>
<evidence type="ECO:0008006" key="7">
    <source>
        <dbReference type="Google" id="ProtNLM"/>
    </source>
</evidence>
<evidence type="ECO:0000313" key="5">
    <source>
        <dbReference type="EMBL" id="TDN44138.1"/>
    </source>
</evidence>
<sequence length="140" mass="15887">MSNKSMSLQLKKVSVQEIHLSKSKDELDPKENGFSLGVAIGIPDDSQDSKLFAVTFKSEFQIKEGFILKVEYQSIFESNIPIDKDFKQNKFLTINAPAIAFPFFRAFIATFLTNSGFEPIILPSINFNKLNQKDELDMNE</sequence>
<organism evidence="5 6">
    <name type="scientific">Haemophilus haemolyticus</name>
    <dbReference type="NCBI Taxonomy" id="726"/>
    <lineage>
        <taxon>Bacteria</taxon>
        <taxon>Pseudomonadati</taxon>
        <taxon>Pseudomonadota</taxon>
        <taxon>Gammaproteobacteria</taxon>
        <taxon>Pasteurellales</taxon>
        <taxon>Pasteurellaceae</taxon>
        <taxon>Haemophilus</taxon>
    </lineage>
</organism>
<reference evidence="5 6" key="1">
    <citation type="submission" date="2018-12" db="EMBL/GenBank/DDBJ databases">
        <authorList>
            <person name="Fluit A.C."/>
        </authorList>
    </citation>
    <scope>NUCLEOTIDE SEQUENCE [LARGE SCALE GENOMIC DNA]</scope>
    <source>
        <strain evidence="5 6">16-549009</strain>
    </source>
</reference>
<dbReference type="EMBL" id="RWKG01000003">
    <property type="protein sequence ID" value="TDN44138.1"/>
    <property type="molecule type" value="Genomic_DNA"/>
</dbReference>
<comment type="caution">
    <text evidence="5">The sequence shown here is derived from an EMBL/GenBank/DDBJ whole genome shotgun (WGS) entry which is preliminary data.</text>
</comment>